<dbReference type="KEGG" id="fpz:LA55_17"/>
<dbReference type="AlphaFoldDB" id="A0A0B6CU42"/>
<evidence type="ECO:0008006" key="3">
    <source>
        <dbReference type="Google" id="ProtNLM"/>
    </source>
</evidence>
<evidence type="ECO:0000313" key="1">
    <source>
        <dbReference type="EMBL" id="AJI52370.1"/>
    </source>
</evidence>
<name>A0A0B6CU42_9GAMM</name>
<protein>
    <recommendedName>
        <fullName evidence="3">DUF2971 domain-containing protein</fullName>
    </recommendedName>
</protein>
<gene>
    <name evidence="1" type="ORF">LA55_17</name>
</gene>
<reference evidence="1 2" key="1">
    <citation type="journal article" date="2015" name="Genome Announc.">
        <title>Genome sequencing of 18 francisella strains to aid in assay development and testing.</title>
        <authorList>
            <person name="Johnson S.L."/>
            <person name="Daligault H.E."/>
            <person name="Davenport K.W."/>
            <person name="Coyne S.R."/>
            <person name="Frey K.G."/>
            <person name="Koroleva G.I."/>
            <person name="Broomall S.M."/>
            <person name="Bishop-Lilly K.A."/>
            <person name="Bruce D.C."/>
            <person name="Chertkov O."/>
            <person name="Freitas T."/>
            <person name="Jaissle J."/>
            <person name="Ladner J.T."/>
            <person name="Rosenzweig C.N."/>
            <person name="Gibbons H.S."/>
            <person name="Palacios G.F."/>
            <person name="Redden C.L."/>
            <person name="Xu Y."/>
            <person name="Minogue T.D."/>
            <person name="Chain P.S."/>
        </authorList>
    </citation>
    <scope>NUCLEOTIDE SEQUENCE [LARGE SCALE GENOMIC DNA]</scope>
    <source>
        <strain evidence="1 2">GA01-2794</strain>
    </source>
</reference>
<evidence type="ECO:0000313" key="2">
    <source>
        <dbReference type="Proteomes" id="UP000031830"/>
    </source>
</evidence>
<sequence length="218" mass="25749">MSFLFNWLNEIIFVYFNNSNKKIMQKRLDISDTLIHFIRAETKEAAFSKLLEIIDSGILKGSSNMIKGSYNCVCFTETPVAIIKKDGFNRMQFQDFGIIFNKKDLFTKGARPVIYQTDEEYEFLADQIKWKHVKYDLSTQNKVDWTHEREWRIKTDSINILNFNFSLLFPDTNWENEYINSCENQVEMYSLIMDELLAHQYIEAFPTTVVADSIKTHD</sequence>
<accession>A0A0B6CU42</accession>
<dbReference type="EMBL" id="CP009440">
    <property type="protein sequence ID" value="AJI52370.1"/>
    <property type="molecule type" value="Genomic_DNA"/>
</dbReference>
<dbReference type="Proteomes" id="UP000031830">
    <property type="component" value="Chromosome"/>
</dbReference>
<organism evidence="1 2">
    <name type="scientific">Francisella philomiragia</name>
    <dbReference type="NCBI Taxonomy" id="28110"/>
    <lineage>
        <taxon>Bacteria</taxon>
        <taxon>Pseudomonadati</taxon>
        <taxon>Pseudomonadota</taxon>
        <taxon>Gammaproteobacteria</taxon>
        <taxon>Thiotrichales</taxon>
        <taxon>Francisellaceae</taxon>
        <taxon>Francisella</taxon>
    </lineage>
</organism>
<proteinExistence type="predicted"/>